<feature type="non-terminal residue" evidence="2">
    <location>
        <position position="1"/>
    </location>
</feature>
<dbReference type="Gene3D" id="2.60.40.1940">
    <property type="match status" value="1"/>
</dbReference>
<accession>A0A8K0K5H2</accession>
<dbReference type="OrthoDB" id="8192573at2759"/>
<dbReference type="PANTHER" id="PTHR11412">
    <property type="entry name" value="MACROGLOBULIN / COMPLEMENT"/>
    <property type="match status" value="1"/>
</dbReference>
<reference evidence="2" key="2">
    <citation type="submission" date="2017-10" db="EMBL/GenBank/DDBJ databases">
        <title>Ladona fulva Genome sequencing and assembly.</title>
        <authorList>
            <person name="Murali S."/>
            <person name="Richards S."/>
            <person name="Bandaranaike D."/>
            <person name="Bellair M."/>
            <person name="Blankenburg K."/>
            <person name="Chao H."/>
            <person name="Dinh H."/>
            <person name="Doddapaneni H."/>
            <person name="Dugan-Rocha S."/>
            <person name="Elkadiri S."/>
            <person name="Gnanaolivu R."/>
            <person name="Hernandez B."/>
            <person name="Skinner E."/>
            <person name="Javaid M."/>
            <person name="Lee S."/>
            <person name="Li M."/>
            <person name="Ming W."/>
            <person name="Munidasa M."/>
            <person name="Muniz J."/>
            <person name="Nguyen L."/>
            <person name="Hughes D."/>
            <person name="Osuji N."/>
            <person name="Pu L.-L."/>
            <person name="Puazo M."/>
            <person name="Qu C."/>
            <person name="Quiroz J."/>
            <person name="Raj R."/>
            <person name="Weissenberger G."/>
            <person name="Xin Y."/>
            <person name="Zou X."/>
            <person name="Han Y."/>
            <person name="Worley K."/>
            <person name="Muzny D."/>
            <person name="Gibbs R."/>
        </authorList>
    </citation>
    <scope>NUCLEOTIDE SEQUENCE</scope>
    <source>
        <strain evidence="2">Sampled in the wild</strain>
    </source>
</reference>
<dbReference type="Gene3D" id="2.60.40.1930">
    <property type="match status" value="1"/>
</dbReference>
<reference evidence="2" key="1">
    <citation type="submission" date="2013-04" db="EMBL/GenBank/DDBJ databases">
        <authorList>
            <person name="Qu J."/>
            <person name="Murali S.C."/>
            <person name="Bandaranaike D."/>
            <person name="Bellair M."/>
            <person name="Blankenburg K."/>
            <person name="Chao H."/>
            <person name="Dinh H."/>
            <person name="Doddapaneni H."/>
            <person name="Downs B."/>
            <person name="Dugan-Rocha S."/>
            <person name="Elkadiri S."/>
            <person name="Gnanaolivu R.D."/>
            <person name="Hernandez B."/>
            <person name="Javaid M."/>
            <person name="Jayaseelan J.C."/>
            <person name="Lee S."/>
            <person name="Li M."/>
            <person name="Ming W."/>
            <person name="Munidasa M."/>
            <person name="Muniz J."/>
            <person name="Nguyen L."/>
            <person name="Ongeri F."/>
            <person name="Osuji N."/>
            <person name="Pu L.-L."/>
            <person name="Puazo M."/>
            <person name="Qu C."/>
            <person name="Quiroz J."/>
            <person name="Raj R."/>
            <person name="Weissenberger G."/>
            <person name="Xin Y."/>
            <person name="Zou X."/>
            <person name="Han Y."/>
            <person name="Richards S."/>
            <person name="Worley K."/>
            <person name="Muzny D."/>
            <person name="Gibbs R."/>
        </authorList>
    </citation>
    <scope>NUCLEOTIDE SEQUENCE</scope>
    <source>
        <strain evidence="2">Sampled in the wild</strain>
    </source>
</reference>
<evidence type="ECO:0000259" key="1">
    <source>
        <dbReference type="Pfam" id="PF17791"/>
    </source>
</evidence>
<feature type="domain" description="Macroglobulin" evidence="1">
    <location>
        <begin position="71"/>
        <end position="115"/>
    </location>
</feature>
<dbReference type="PANTHER" id="PTHR11412:SF172">
    <property type="entry name" value="LD23292P"/>
    <property type="match status" value="1"/>
</dbReference>
<proteinExistence type="predicted"/>
<evidence type="ECO:0000313" key="3">
    <source>
        <dbReference type="Proteomes" id="UP000792457"/>
    </source>
</evidence>
<sequence length="160" mass="18766">MKPFSDAIDVYILDPSRHIMRRWLSRQSNIGTVSLEYQLSDQPVFGEWRVQVIAQGQVEEATFIVEEYYQTRFEVNVTMPAFLLDSEKYIEGTVMANYTSGAPVKGNLTLKAIVKPLRQGVSNLRVERTYQRYYNFDEEFPFWFPKPTPEEEYATIPHLR</sequence>
<name>A0A8K0K5H2_LADFU</name>
<dbReference type="Proteomes" id="UP000792457">
    <property type="component" value="Unassembled WGS sequence"/>
</dbReference>
<gene>
    <name evidence="2" type="ORF">J437_LFUL007767</name>
</gene>
<evidence type="ECO:0000313" key="2">
    <source>
        <dbReference type="EMBL" id="KAG8228774.1"/>
    </source>
</evidence>
<dbReference type="InterPro" id="IPR041555">
    <property type="entry name" value="MG3"/>
</dbReference>
<dbReference type="Pfam" id="PF17791">
    <property type="entry name" value="MG3"/>
    <property type="match status" value="1"/>
</dbReference>
<keyword evidence="3" id="KW-1185">Reference proteome</keyword>
<dbReference type="InterPro" id="IPR050473">
    <property type="entry name" value="A2M/Complement_sys"/>
</dbReference>
<organism evidence="2 3">
    <name type="scientific">Ladona fulva</name>
    <name type="common">Scarce chaser dragonfly</name>
    <name type="synonym">Libellula fulva</name>
    <dbReference type="NCBI Taxonomy" id="123851"/>
    <lineage>
        <taxon>Eukaryota</taxon>
        <taxon>Metazoa</taxon>
        <taxon>Ecdysozoa</taxon>
        <taxon>Arthropoda</taxon>
        <taxon>Hexapoda</taxon>
        <taxon>Insecta</taxon>
        <taxon>Pterygota</taxon>
        <taxon>Palaeoptera</taxon>
        <taxon>Odonata</taxon>
        <taxon>Epiprocta</taxon>
        <taxon>Anisoptera</taxon>
        <taxon>Libelluloidea</taxon>
        <taxon>Libellulidae</taxon>
        <taxon>Ladona</taxon>
    </lineage>
</organism>
<dbReference type="AlphaFoldDB" id="A0A8K0K5H2"/>
<comment type="caution">
    <text evidence="2">The sequence shown here is derived from an EMBL/GenBank/DDBJ whole genome shotgun (WGS) entry which is preliminary data.</text>
</comment>
<dbReference type="EMBL" id="KZ308388">
    <property type="protein sequence ID" value="KAG8228774.1"/>
    <property type="molecule type" value="Genomic_DNA"/>
</dbReference>
<protein>
    <recommendedName>
        <fullName evidence="1">Macroglobulin domain-containing protein</fullName>
    </recommendedName>
</protein>